<feature type="compositionally biased region" description="Pro residues" evidence="1">
    <location>
        <begin position="82"/>
        <end position="91"/>
    </location>
</feature>
<gene>
    <name evidence="3" type="ORF">JT362_23000</name>
</gene>
<feature type="region of interest" description="Disordered" evidence="1">
    <location>
        <begin position="63"/>
        <end position="94"/>
    </location>
</feature>
<dbReference type="Proteomes" id="UP001156441">
    <property type="component" value="Unassembled WGS sequence"/>
</dbReference>
<dbReference type="EMBL" id="JAFFZE010000016">
    <property type="protein sequence ID" value="MCT2585991.1"/>
    <property type="molecule type" value="Genomic_DNA"/>
</dbReference>
<proteinExistence type="predicted"/>
<evidence type="ECO:0000313" key="4">
    <source>
        <dbReference type="Proteomes" id="UP001156441"/>
    </source>
</evidence>
<name>A0ABT2JDZ8_9PSEU</name>
<reference evidence="3 4" key="1">
    <citation type="submission" date="2021-02" db="EMBL/GenBank/DDBJ databases">
        <title>Actinophytocola xerophila sp. nov., isolated from soil of cotton cropping field.</title>
        <authorList>
            <person name="Huang R."/>
            <person name="Chen X."/>
            <person name="Ge X."/>
            <person name="Liu W."/>
        </authorList>
    </citation>
    <scope>NUCLEOTIDE SEQUENCE [LARGE SCALE GENOMIC DNA]</scope>
    <source>
        <strain evidence="3 4">S1-96</strain>
    </source>
</reference>
<keyword evidence="2" id="KW-0812">Transmembrane</keyword>
<keyword evidence="2" id="KW-1133">Transmembrane helix</keyword>
<organism evidence="3 4">
    <name type="scientific">Actinophytocola gossypii</name>
    <dbReference type="NCBI Taxonomy" id="2812003"/>
    <lineage>
        <taxon>Bacteria</taxon>
        <taxon>Bacillati</taxon>
        <taxon>Actinomycetota</taxon>
        <taxon>Actinomycetes</taxon>
        <taxon>Pseudonocardiales</taxon>
        <taxon>Pseudonocardiaceae</taxon>
    </lineage>
</organism>
<dbReference type="RefSeq" id="WP_260193743.1">
    <property type="nucleotide sequence ID" value="NZ_JAFFZE010000016.1"/>
</dbReference>
<keyword evidence="4" id="KW-1185">Reference proteome</keyword>
<evidence type="ECO:0000313" key="3">
    <source>
        <dbReference type="EMBL" id="MCT2585991.1"/>
    </source>
</evidence>
<protein>
    <submittedName>
        <fullName evidence="3">Uncharacterized protein</fullName>
    </submittedName>
</protein>
<accession>A0ABT2JDZ8</accession>
<evidence type="ECO:0000256" key="2">
    <source>
        <dbReference type="SAM" id="Phobius"/>
    </source>
</evidence>
<comment type="caution">
    <text evidence="3">The sequence shown here is derived from an EMBL/GenBank/DDBJ whole genome shotgun (WGS) entry which is preliminary data.</text>
</comment>
<feature type="transmembrane region" description="Helical" evidence="2">
    <location>
        <begin position="39"/>
        <end position="61"/>
    </location>
</feature>
<sequence>MTEQDVRDGLANAVAGEPPLRLDPDALMATARRQVRRRALVAVSLATAAVAVAAVTLPAAIGPRDDLAPAAPPVTTSTTTAPTPPPWPPPDVEPRVHTAAELYRRGDQMRAFLGDVAPTVLPGATDVEVAPFAGEAAGDVDDGQGYLTSFAHYTLDGNRFALGVNVYAPGAHSEGPDEVCVPDPDGCETLDTERGGQVLAVDVRTGRGDPPITILAVYHFRRDGSVVSVVGYDYDPAATLPMSTPPMPVTAEQLARLAVDPALGL</sequence>
<evidence type="ECO:0000256" key="1">
    <source>
        <dbReference type="SAM" id="MobiDB-lite"/>
    </source>
</evidence>
<keyword evidence="2" id="KW-0472">Membrane</keyword>